<evidence type="ECO:0000256" key="1">
    <source>
        <dbReference type="ARBA" id="ARBA00007613"/>
    </source>
</evidence>
<keyword evidence="4" id="KW-1185">Reference proteome</keyword>
<dbReference type="EMBL" id="MTJN01000002">
    <property type="protein sequence ID" value="OOV05381.1"/>
    <property type="molecule type" value="Genomic_DNA"/>
</dbReference>
<proteinExistence type="inferred from homology"/>
<name>A0A1T1AMJ8_RHOFE</name>
<dbReference type="Gene3D" id="1.20.1600.10">
    <property type="entry name" value="Outer membrane efflux proteins (OEP)"/>
    <property type="match status" value="1"/>
</dbReference>
<dbReference type="PANTHER" id="PTHR30203:SF24">
    <property type="entry name" value="BLR4935 PROTEIN"/>
    <property type="match status" value="1"/>
</dbReference>
<dbReference type="OrthoDB" id="9791261at2"/>
<feature type="chain" id="PRO_5012481761" evidence="2">
    <location>
        <begin position="25"/>
        <end position="423"/>
    </location>
</feature>
<dbReference type="InterPro" id="IPR010131">
    <property type="entry name" value="MdtP/NodT-like"/>
</dbReference>
<evidence type="ECO:0000256" key="2">
    <source>
        <dbReference type="SAM" id="SignalP"/>
    </source>
</evidence>
<organism evidence="3 4">
    <name type="scientific">Rhodoferax fermentans</name>
    <dbReference type="NCBI Taxonomy" id="28066"/>
    <lineage>
        <taxon>Bacteria</taxon>
        <taxon>Pseudomonadati</taxon>
        <taxon>Pseudomonadota</taxon>
        <taxon>Betaproteobacteria</taxon>
        <taxon>Burkholderiales</taxon>
        <taxon>Comamonadaceae</taxon>
        <taxon>Rhodoferax</taxon>
    </lineage>
</organism>
<protein>
    <submittedName>
        <fullName evidence="3">Transporter</fullName>
    </submittedName>
</protein>
<dbReference type="Pfam" id="PF02321">
    <property type="entry name" value="OEP"/>
    <property type="match status" value="2"/>
</dbReference>
<keyword evidence="2" id="KW-0732">Signal</keyword>
<feature type="signal peptide" evidence="2">
    <location>
        <begin position="1"/>
        <end position="24"/>
    </location>
</feature>
<sequence>MKDIFQSAALLTLLAWGSAAPVLAQETLPGAQLEGLLAIAKASNPDYASMRKEAQAASERVVMAGALMDPKFRVEWMDITKGGSQSATLLPNETGSTKYTFMQDLPWWGKRDLKRAIAGQEAQAVDGKAQGTWAELAAKVKTTHAQRYFLYNTKKLTQELLDLTNRLSNVAQVRYAGGLAMQQDAIRAQVEQTTMQTELVALESEARQADARLNALLARPSSAPLAAPERLSVLPAAEKFDADSLLERAHQRNPQLFSEDARIKAAELSRELSLKNRYPDFTLAITPTQMQSRVTEWGLMLEMNIPLQQGTRRAQEREAQAMLAAAQSRREAVANQVASDLSENLAGIQAAQRTEQLVKTSLLPQAELTFQAALAGYENGKLDFATLLDAQRQIRQARLGQLKAQVDAQMRLAEIEKLLGEEL</sequence>
<gene>
    <name evidence="3" type="ORF">RF819_00480</name>
</gene>
<dbReference type="RefSeq" id="WP_078363160.1">
    <property type="nucleotide sequence ID" value="NZ_MTJN01000002.1"/>
</dbReference>
<dbReference type="Proteomes" id="UP000190750">
    <property type="component" value="Unassembled WGS sequence"/>
</dbReference>
<dbReference type="InterPro" id="IPR003423">
    <property type="entry name" value="OMP_efflux"/>
</dbReference>
<evidence type="ECO:0000313" key="4">
    <source>
        <dbReference type="Proteomes" id="UP000190750"/>
    </source>
</evidence>
<reference evidence="3 4" key="1">
    <citation type="submission" date="2017-01" db="EMBL/GenBank/DDBJ databases">
        <title>Genome sequencing of Rhodoferax fermentans JCM 7819.</title>
        <authorList>
            <person name="Kim Y.J."/>
            <person name="Farh M.E.-A."/>
            <person name="Yang D.-C."/>
        </authorList>
    </citation>
    <scope>NUCLEOTIDE SEQUENCE [LARGE SCALE GENOMIC DNA]</scope>
    <source>
        <strain evidence="3 4">JCM 7819</strain>
    </source>
</reference>
<dbReference type="AlphaFoldDB" id="A0A1T1AMJ8"/>
<dbReference type="SUPFAM" id="SSF56954">
    <property type="entry name" value="Outer membrane efflux proteins (OEP)"/>
    <property type="match status" value="1"/>
</dbReference>
<evidence type="ECO:0000313" key="3">
    <source>
        <dbReference type="EMBL" id="OOV05381.1"/>
    </source>
</evidence>
<dbReference type="STRING" id="28066.RF819_00480"/>
<comment type="caution">
    <text evidence="3">The sequence shown here is derived from an EMBL/GenBank/DDBJ whole genome shotgun (WGS) entry which is preliminary data.</text>
</comment>
<dbReference type="PANTHER" id="PTHR30203">
    <property type="entry name" value="OUTER MEMBRANE CATION EFFLUX PROTEIN"/>
    <property type="match status" value="1"/>
</dbReference>
<accession>A0A1T1AMJ8</accession>
<dbReference type="GO" id="GO:0015562">
    <property type="term" value="F:efflux transmembrane transporter activity"/>
    <property type="evidence" value="ECO:0007669"/>
    <property type="project" value="InterPro"/>
</dbReference>
<comment type="similarity">
    <text evidence="1">Belongs to the outer membrane factor (OMF) (TC 1.B.17) family.</text>
</comment>